<dbReference type="InterPro" id="IPR013333">
    <property type="entry name" value="Ryan_recept"/>
</dbReference>
<keyword evidence="2" id="KW-0109">Calcium transport</keyword>
<dbReference type="FunFam" id="2.60.120.920:FF:000019">
    <property type="entry name" value="Ryanodine receptor 1 (skeletal)"/>
    <property type="match status" value="1"/>
</dbReference>
<evidence type="ECO:0000259" key="7">
    <source>
        <dbReference type="PROSITE" id="PS50188"/>
    </source>
</evidence>
<reference evidence="8" key="3">
    <citation type="submission" date="2025-09" db="UniProtKB">
        <authorList>
            <consortium name="Ensembl"/>
        </authorList>
    </citation>
    <scope>IDENTIFICATION</scope>
</reference>
<dbReference type="Proteomes" id="UP000314982">
    <property type="component" value="Unassembled WGS sequence"/>
</dbReference>
<dbReference type="Pfam" id="PF02026">
    <property type="entry name" value="RyR"/>
    <property type="match status" value="3"/>
</dbReference>
<dbReference type="FunFam" id="2.60.120.920:FF:000003">
    <property type="entry name" value="ryanodine receptor isoform X2"/>
    <property type="match status" value="1"/>
</dbReference>
<reference evidence="9" key="1">
    <citation type="submission" date="2018-06" db="EMBL/GenBank/DDBJ databases">
        <title>Genome assembly of Danube salmon.</title>
        <authorList>
            <person name="Macqueen D.J."/>
            <person name="Gundappa M.K."/>
        </authorList>
    </citation>
    <scope>NUCLEOTIDE SEQUENCE [LARGE SCALE GENOMIC DNA]</scope>
</reference>
<keyword evidence="9" id="KW-1185">Reference proteome</keyword>
<dbReference type="CDD" id="cd12879">
    <property type="entry name" value="SPRY3_RyR"/>
    <property type="match status" value="1"/>
</dbReference>
<reference evidence="8" key="2">
    <citation type="submission" date="2025-08" db="UniProtKB">
        <authorList>
            <consortium name="Ensembl"/>
        </authorList>
    </citation>
    <scope>IDENTIFICATION</scope>
</reference>
<keyword evidence="3" id="KW-0407">Ion channel</keyword>
<accession>A0A4W5L1Q0</accession>
<dbReference type="STRING" id="62062.ENSHHUP00000018074"/>
<dbReference type="GO" id="GO:0034704">
    <property type="term" value="C:calcium channel complex"/>
    <property type="evidence" value="ECO:0007669"/>
    <property type="project" value="TreeGrafter"/>
</dbReference>
<evidence type="ECO:0000313" key="9">
    <source>
        <dbReference type="Proteomes" id="UP000314982"/>
    </source>
</evidence>
<feature type="region of interest" description="Disordered" evidence="6">
    <location>
        <begin position="722"/>
        <end position="743"/>
    </location>
</feature>
<keyword evidence="3" id="KW-0107">Calcium channel</keyword>
<dbReference type="InterPro" id="IPR035764">
    <property type="entry name" value="SPRY2_RyR"/>
</dbReference>
<evidence type="ECO:0000256" key="6">
    <source>
        <dbReference type="SAM" id="MobiDB-lite"/>
    </source>
</evidence>
<dbReference type="GO" id="GO:0030018">
    <property type="term" value="C:Z disc"/>
    <property type="evidence" value="ECO:0007669"/>
    <property type="project" value="TreeGrafter"/>
</dbReference>
<dbReference type="GO" id="GO:0005790">
    <property type="term" value="C:smooth endoplasmic reticulum"/>
    <property type="evidence" value="ECO:0007669"/>
    <property type="project" value="TreeGrafter"/>
</dbReference>
<dbReference type="CDD" id="cd12878">
    <property type="entry name" value="SPRY2_RyR"/>
    <property type="match status" value="1"/>
</dbReference>
<comment type="subcellular location">
    <subcellularLocation>
        <location evidence="1">Sarcoplasmic reticulum membrane</location>
        <topology evidence="1">Multi-pass membrane protein</topology>
    </subcellularLocation>
</comment>
<dbReference type="PANTHER" id="PTHR46399:SF9">
    <property type="entry name" value="RYANODINE RECEPTOR 3"/>
    <property type="match status" value="1"/>
</dbReference>
<name>A0A4W5L1Q0_9TELE</name>
<dbReference type="GO" id="GO:0006941">
    <property type="term" value="P:striated muscle contraction"/>
    <property type="evidence" value="ECO:0007669"/>
    <property type="project" value="TreeGrafter"/>
</dbReference>
<dbReference type="InterPro" id="IPR001870">
    <property type="entry name" value="B30.2/SPRY"/>
</dbReference>
<dbReference type="GO" id="GO:0042383">
    <property type="term" value="C:sarcolemma"/>
    <property type="evidence" value="ECO:0007669"/>
    <property type="project" value="TreeGrafter"/>
</dbReference>
<keyword evidence="5" id="KW-0703">Sarcoplasmic reticulum</keyword>
<dbReference type="SUPFAM" id="SSF49899">
    <property type="entry name" value="Concanavalin A-like lectins/glucanases"/>
    <property type="match status" value="3"/>
</dbReference>
<dbReference type="InterPro" id="IPR000699">
    <property type="entry name" value="RIH_dom"/>
</dbReference>
<dbReference type="FunFam" id="1.10.490.160:FF:000001">
    <property type="entry name" value="Ryanodine receptor 2 (Cardiac)"/>
    <property type="match status" value="1"/>
</dbReference>
<dbReference type="Pfam" id="PF01365">
    <property type="entry name" value="RYDR_ITPR"/>
    <property type="match status" value="1"/>
</dbReference>
<dbReference type="InterPro" id="IPR015925">
    <property type="entry name" value="Ryanodine_IP3_receptor"/>
</dbReference>
<dbReference type="SMART" id="SM00449">
    <property type="entry name" value="SPRY"/>
    <property type="match status" value="3"/>
</dbReference>
<feature type="compositionally biased region" description="Basic and acidic residues" evidence="6">
    <location>
        <begin position="725"/>
        <end position="742"/>
    </location>
</feature>
<dbReference type="GO" id="GO:0033017">
    <property type="term" value="C:sarcoplasmic reticulum membrane"/>
    <property type="evidence" value="ECO:0007669"/>
    <property type="project" value="UniProtKB-SubCell"/>
</dbReference>
<dbReference type="InterPro" id="IPR043136">
    <property type="entry name" value="B30.2/SPRY_sf"/>
</dbReference>
<dbReference type="Gene3D" id="2.60.120.920">
    <property type="match status" value="3"/>
</dbReference>
<dbReference type="Gene3D" id="6.20.350.10">
    <property type="match status" value="1"/>
</dbReference>
<keyword evidence="2" id="KW-0813">Transport</keyword>
<dbReference type="Pfam" id="PF00622">
    <property type="entry name" value="SPRY"/>
    <property type="match status" value="3"/>
</dbReference>
<dbReference type="GO" id="GO:0014808">
    <property type="term" value="P:release of sequestered calcium ion into cytosol by sarcoplasmic reticulum"/>
    <property type="evidence" value="ECO:0007669"/>
    <property type="project" value="TreeGrafter"/>
</dbReference>
<sequence>GHPEDCQCLPFFHSFSIPLFVFPSPSLPPSLPPSLYLSNQNLICDHLLPKRDLLLQTRLVNDVQSMRPNIFLGVAEGSAQYKKWYFELMIDQVDHYVTSEPSHLRVGWASTKGYAPYPGAGEGWGGNGVGDDLYSYSFDGLYLWSGRIPRAVASINQHLLNSDDVVSCCLDLGAPSMSFRINGQPVQGMFEDFNTDGFFFPVVSFSAGVKVRFLLGGRHGDFKFLPPAGYSPCYEALLPKEKMRVEAVKEYKRDHGGVRDLLGTTQILSQASFIPTPVDTSQIVLPPHLDNVRDRLAENIHELWGMNKIELGWSYGKVRDDNKRQHPCLVDFTKLPETESNYNLQMSSETLKTLLALGCHVAQTNINAEEDLKKVKLPKDYVMSNGYKPTPLELSEVKLTAGQEVLVDKLAENAHNVWAKDRVKQGWTYGIQQDVKSRRNPRLVPYALLDERTKKSNRDSLREAIRTLVGYGYDIDPPDQEACHIVERQSIETIRFFRVEQTYAVKTGKWYFEFEALTGGDMRVGWARPGCRSDFDLGMDDQAFVFDGYKGRRMHMGARFFGQSWNKGDVVGCMINMEDKSMIFTLNGELIITNKGSELCFVDFETEDGFIPVCCLAQSEIGRMNLGKDASTFKYYTMCGLQEGFEPFAVNMNREVTMWFSKRLPTFVNIPKDHNHIEVTRIDGTVDNPPCLKVTHKTFGTQQSNSDMLYCRLSMPVELHAPHINPDESQKLRSETPPKEDDYGSMTTYYHSVRVFAGQDPASVWVGWVTPDYHYHSKHFSLNKTRTVTVTLGDERGRVHESVRRSNCYMVCAGDVVGSSHSSSRSNTDLEIGCFVDLATGFLSFTANGKELATTYEVESNSKLFPAVFVRPTSTNLFQFEFVKIKDAMPLSSAIFKSEQRNPVPQCPPRLDVQTIVAVLWSRMPNTFLTVETARVSERHGWVVQCLEPLQMMAVHIPEENRCLDILELSEVESLRKFHYHTLKLYCALCALGNTRVAHALCSHLDQSQLLYTIDNQYLSGMLREGFYNVLMSIHLETAKEARLMMNNEFIIPVTDETRSIKLFPDESKRHSLPGVGLSTSLKPRLNFSPLSFITTKTQQHLYSPQIPLGILKEKAISMLTEAVQGGGSHIRDPVGGSVEYQFVPILKLIGTLLIMGVLTSEEVRLILLLIDPNVFGEPEDEEAKVEEVEAAAGGVKEEVSSNEVKAVEAGEEETKEVKMPVKGLLEKTLPESVKRQMCELLHYFCDCELKQRIEAIVSFSDSFVSKLQYNQKFRYNQLMLALNMSAAVTAKKTKEFRSPPQEQINILLNFAAGEDCPCPEEIQEDLYSFHDELRLHCGIPVEEEEEEQDTSIKGRLLAMLYKIKGPPKKLEEEPTEQEQLISQTMASWAQECSIQDPELVRVMFSLLRRQYDGIGALLRAMRKSYTISAASVQDCVNLLASLGQIRSLLSVRMGKDEEKLMIDGLGDIMNNKVFYQHPNLMRVLGMHETVMEVMVNVLGGDKSQVLKIEVSQFLQLGYWEMWKHCLLLLVRESLASPAMRGSTPLDVAASSVMDNNSLALALEEPDLEKVVTYLAGCGLQSCAMLLAKGYPDIGWNPIEGERYLSFLRFAVFSNGESVEENSNTVVKLLIRRPECFGPALRGEGGNGLLAAMLEAIKISEDPVLDLPSTTLTSLSASRSGEEEEEEVVHTGNAIMSFYSALIDLLGRCAPEMHLINKGKGEALRIRAILRSLVPTTDLVGIISIPLKMPIVNKDGSVTEPDMSASFCPDHKAPMVLFLDRVYGVEDQSFLLHLLEVGFLPDLRASASLDTDVLSTTETALAMNRYIGSALLPLLTRCAGHFSGTEHYAPLIDSTLHTIYRLSKGRSLTKAQRDSIEECLLAICKHLRPSMMQQLLRRLVFDVPLLTEYCKMPLRLLTEHYEQSWKYYCLPSGLGSSGMASEEELLLTKKLFWGIIDSLSTKVQMDDTITLICHSVRRYCRYYNSNLSLSEKERETYRWPVKESLKSMLAMGWNMERTKEGEAMFIEKQSKISESTQVVYPTDCSPCPCVCVPLKGMYHPLLVPYDTLTAKEKYRDREKAQDLFKFLQINGYTITRDLKDMEQDSSSMEKRFAYTFLKRILKYVDSAQEFIAHLEAMATSGKTDKSPHDQEIKFFAKVLLPLIDMYFKNHSMYFLSSPSKNLSSSGYASNKEKEMITRTVMKSGSEMVKAGVRTLFDNAAEDLEKTLEMLKLGKFSQSRSQMKGLTQNITYATTALLPILTALFEHVTMHNFGVYLLVDDVQLSCYRIVTCLYSLGTGKHIFIERHLPALGECLATLVGAMPVAFLEPDLNAHNPLSVFNTKTPRERAILSMPDSVEEMCPEMPRLDRLLKDINDISESGARYTEMPQVIEVILPMLCTYLSYWWERGTENCAPHTACCTTVCSNHLSIILGNILKILNNNLGIDDAPWMKRIAVYSQPIICKAAADLLRSHFLPTLEKLRKKTVKVVAEEELLKADIKGDTQEAELLILDEFAVLCRDLYAFYPMLIRYVDNNRSRWLKRPDAQSNELFTMVAEIFILWCKSHNFKREEQNFVVQNEINNLSFLTGESKTKMSKSGGDQDRKHKKRRGELYSVQTSLIVAALKKMLPIGLNMCTPGDQELISLAKIRYSLKDTDDEVKDHLRENLHLQDKSDDLAVQWQMNLYKDVVVESEERTDPEQTVDRVQSISAAVFHLEQTNVSFTRLPYFTNVEQPLRMKKCVFQKLLSKQRKRAVVACFRMAPLYNLPRHRSINLFVLGYVRLWIETEEYSFEERLVQDLAVSTGHIAVVSATTSALTSALPPVPCVGTAPLPALSADCLLSTMPAVELRDRDRFPVRLGLGTSPWAPRRSRGPRALSSFVARYRQSLDRHDRLNLRRLSGGNGSVSAAKHVARKTCYGMGNVNTTTTVVRGAAKALNRC</sequence>
<dbReference type="InterPro" id="IPR048581">
    <property type="entry name" value="RYDR_Jsol"/>
</dbReference>
<dbReference type="PRINTS" id="PR00795">
    <property type="entry name" value="RYANODINER"/>
</dbReference>
<dbReference type="InterPro" id="IPR003032">
    <property type="entry name" value="Ryanodine_rcpt"/>
</dbReference>
<dbReference type="CDD" id="cd12877">
    <property type="entry name" value="SPRY1_RyR"/>
    <property type="match status" value="1"/>
</dbReference>
<dbReference type="InterPro" id="IPR035761">
    <property type="entry name" value="SPRY1_RyR"/>
</dbReference>
<dbReference type="FunFam" id="2.60.120.920:FF:000002">
    <property type="entry name" value="ryanodine receptor isoform X2"/>
    <property type="match status" value="1"/>
</dbReference>
<dbReference type="Pfam" id="PF21119">
    <property type="entry name" value="RYDR_Jsol"/>
    <property type="match status" value="1"/>
</dbReference>
<feature type="domain" description="B30.2/SPRY" evidence="7">
    <location>
        <begin position="4"/>
        <end position="220"/>
    </location>
</feature>
<keyword evidence="2" id="KW-0406">Ion transport</keyword>
<dbReference type="PANTHER" id="PTHR46399">
    <property type="entry name" value="B30.2/SPRY DOMAIN-CONTAINING PROTEIN"/>
    <property type="match status" value="1"/>
</dbReference>
<dbReference type="Ensembl" id="ENSHHUT00000018729.1">
    <property type="protein sequence ID" value="ENSHHUP00000018074.1"/>
    <property type="gene ID" value="ENSHHUG00000010377.1"/>
</dbReference>
<evidence type="ECO:0000256" key="4">
    <source>
        <dbReference type="ARBA" id="ARBA00022837"/>
    </source>
</evidence>
<evidence type="ECO:0000256" key="2">
    <source>
        <dbReference type="ARBA" id="ARBA00022568"/>
    </source>
</evidence>
<evidence type="ECO:0000256" key="1">
    <source>
        <dbReference type="ARBA" id="ARBA00004326"/>
    </source>
</evidence>
<dbReference type="InterPro" id="IPR003877">
    <property type="entry name" value="SPRY_dom"/>
</dbReference>
<dbReference type="Gene3D" id="1.10.490.160">
    <property type="match status" value="2"/>
</dbReference>
<proteinExistence type="predicted"/>
<evidence type="ECO:0000256" key="5">
    <source>
        <dbReference type="ARBA" id="ARBA00022951"/>
    </source>
</evidence>
<protein>
    <submittedName>
        <fullName evidence="8">Ryanodine receptor 3</fullName>
    </submittedName>
</protein>
<feature type="region of interest" description="Disordered" evidence="6">
    <location>
        <begin position="2589"/>
        <end position="2608"/>
    </location>
</feature>
<dbReference type="InterPro" id="IPR035762">
    <property type="entry name" value="SPRY3_RyR"/>
</dbReference>
<organism evidence="8 9">
    <name type="scientific">Hucho hucho</name>
    <name type="common">huchen</name>
    <dbReference type="NCBI Taxonomy" id="62062"/>
    <lineage>
        <taxon>Eukaryota</taxon>
        <taxon>Metazoa</taxon>
        <taxon>Chordata</taxon>
        <taxon>Craniata</taxon>
        <taxon>Vertebrata</taxon>
        <taxon>Euteleostomi</taxon>
        <taxon>Actinopterygii</taxon>
        <taxon>Neopterygii</taxon>
        <taxon>Teleostei</taxon>
        <taxon>Protacanthopterygii</taxon>
        <taxon>Salmoniformes</taxon>
        <taxon>Salmonidae</taxon>
        <taxon>Salmoninae</taxon>
        <taxon>Hucho</taxon>
    </lineage>
</organism>
<dbReference type="GO" id="GO:0005219">
    <property type="term" value="F:ryanodine-sensitive calcium-release channel activity"/>
    <property type="evidence" value="ECO:0007669"/>
    <property type="project" value="InterPro"/>
</dbReference>
<feature type="domain" description="B30.2/SPRY" evidence="7">
    <location>
        <begin position="677"/>
        <end position="887"/>
    </location>
</feature>
<dbReference type="InterPro" id="IPR013320">
    <property type="entry name" value="ConA-like_dom_sf"/>
</dbReference>
<dbReference type="PROSITE" id="PS50188">
    <property type="entry name" value="B302_SPRY"/>
    <property type="match status" value="3"/>
</dbReference>
<feature type="domain" description="B30.2/SPRY" evidence="7">
    <location>
        <begin position="436"/>
        <end position="631"/>
    </location>
</feature>
<keyword evidence="4" id="KW-0106">Calcium</keyword>
<evidence type="ECO:0000256" key="3">
    <source>
        <dbReference type="ARBA" id="ARBA00022673"/>
    </source>
</evidence>
<evidence type="ECO:0000313" key="8">
    <source>
        <dbReference type="Ensembl" id="ENSHHUP00000018074.1"/>
    </source>
</evidence>
<dbReference type="GeneTree" id="ENSGT00940000155507"/>